<sequence>MAMCVGVAVATFSLASVLFLVSFCSVACFRSFAPASMGGLMTDYALTGKKGTGKSKNAVRLIRDRYLINKRRVATNLDIDLLKMFGPHSKFTYVRVPDKPSAFDLLAAGHGNPDTYDEDENGGMFLDELGTWLNTRTYADKGRADVLDYFAHGRKHGWDNWYIMQNVAQIDKQVRESFIEQTVRHTRFDKVRIPFIGGLLGALFGPKAGFLPKFHMAVYRMGTNPQDLVANRATFIGKDLEKCYDTRQVFLIDYPHGTHSVLSPWHTHGRFLPAAEKTKLQRLVEWLRAFVRVQPLPAPARAIARTRPDDGWSRVAYLCRSLPPNQALWVMARYARASGVR</sequence>
<reference evidence="2 3" key="1">
    <citation type="submission" date="2018-12" db="EMBL/GenBank/DDBJ databases">
        <title>The genome of Variovorax gossypii DSM 100435.</title>
        <authorList>
            <person name="Gao J."/>
            <person name="Sun J."/>
        </authorList>
    </citation>
    <scope>NUCLEOTIDE SEQUENCE [LARGE SCALE GENOMIC DNA]</scope>
    <source>
        <strain evidence="2 3">DSM 100435</strain>
    </source>
</reference>
<dbReference type="OrthoDB" id="6399054at2"/>
<keyword evidence="3" id="KW-1185">Reference proteome</keyword>
<proteinExistence type="predicted"/>
<evidence type="ECO:0000259" key="1">
    <source>
        <dbReference type="Pfam" id="PF05707"/>
    </source>
</evidence>
<feature type="domain" description="Zona occludens toxin N-terminal" evidence="1">
    <location>
        <begin position="46"/>
        <end position="191"/>
    </location>
</feature>
<dbReference type="InterPro" id="IPR027417">
    <property type="entry name" value="P-loop_NTPase"/>
</dbReference>
<protein>
    <submittedName>
        <fullName evidence="2">Assembly protein</fullName>
    </submittedName>
</protein>
<organism evidence="2 3">
    <name type="scientific">Variovorax gossypii</name>
    <dbReference type="NCBI Taxonomy" id="1679495"/>
    <lineage>
        <taxon>Bacteria</taxon>
        <taxon>Pseudomonadati</taxon>
        <taxon>Pseudomonadota</taxon>
        <taxon>Betaproteobacteria</taxon>
        <taxon>Burkholderiales</taxon>
        <taxon>Comamonadaceae</taxon>
        <taxon>Variovorax</taxon>
    </lineage>
</organism>
<accession>A0A3S0HGJ9</accession>
<dbReference type="Gene3D" id="3.40.50.300">
    <property type="entry name" value="P-loop containing nucleotide triphosphate hydrolases"/>
    <property type="match status" value="1"/>
</dbReference>
<dbReference type="Pfam" id="PF05707">
    <property type="entry name" value="Zot"/>
    <property type="match status" value="1"/>
</dbReference>
<name>A0A3S0HGJ9_9BURK</name>
<evidence type="ECO:0000313" key="3">
    <source>
        <dbReference type="Proteomes" id="UP000267418"/>
    </source>
</evidence>
<dbReference type="Proteomes" id="UP000267418">
    <property type="component" value="Unassembled WGS sequence"/>
</dbReference>
<evidence type="ECO:0000313" key="2">
    <source>
        <dbReference type="EMBL" id="RTQ36256.1"/>
    </source>
</evidence>
<dbReference type="AlphaFoldDB" id="A0A3S0HGJ9"/>
<comment type="caution">
    <text evidence="2">The sequence shown here is derived from an EMBL/GenBank/DDBJ whole genome shotgun (WGS) entry which is preliminary data.</text>
</comment>
<gene>
    <name evidence="2" type="ORF">EJP69_00410</name>
</gene>
<dbReference type="EMBL" id="RXOE01000001">
    <property type="protein sequence ID" value="RTQ36256.1"/>
    <property type="molecule type" value="Genomic_DNA"/>
</dbReference>
<dbReference type="InterPro" id="IPR008900">
    <property type="entry name" value="Zot_N"/>
</dbReference>